<reference evidence="1" key="1">
    <citation type="submission" date="2018-08" db="EMBL/GenBank/DDBJ databases">
        <title>A genome reference for cultivated species of the human gut microbiota.</title>
        <authorList>
            <person name="Zou Y."/>
            <person name="Xue W."/>
            <person name="Luo G."/>
        </authorList>
    </citation>
    <scope>NUCLEOTIDE SEQUENCE [LARGE SCALE GENOMIC DNA]</scope>
    <source>
        <strain evidence="1">TF05-5AC</strain>
    </source>
</reference>
<dbReference type="AlphaFoldDB" id="A0A3E3HUW4"/>
<comment type="caution">
    <text evidence="1">The sequence shown here is derived from an EMBL/GenBank/DDBJ whole genome shotgun (WGS) entry which is preliminary data.</text>
</comment>
<sequence length="194" mass="21356">MLERNRTSQRFKNKNHKKHAPAIGTALLAALLLTAAPATEISAGQLQPGNEALHTEPSQDLESILTDDQKALLEKMKEKLAAGELETDEDISSAITECEEELQITLTDDQKDQIAALIKQINQLGLDPDAILSKAQELYEKYGDQLKESADAAIQENVVEPVKEAVVEGAKSAVRDFFHDMVDSIKSFFARMLP</sequence>
<dbReference type="InterPro" id="IPR009343">
    <property type="entry name" value="DUF1002"/>
</dbReference>
<proteinExistence type="predicted"/>
<dbReference type="Pfam" id="PF06207">
    <property type="entry name" value="DUF1002"/>
    <property type="match status" value="1"/>
</dbReference>
<accession>A0A3E3HUW4</accession>
<evidence type="ECO:0000313" key="1">
    <source>
        <dbReference type="EMBL" id="RGE55619.1"/>
    </source>
</evidence>
<protein>
    <submittedName>
        <fullName evidence="1">DUF1002 domain-containing protein</fullName>
    </submittedName>
</protein>
<organism evidence="1 2">
    <name type="scientific">Eisenbergiella massiliensis</name>
    <dbReference type="NCBI Taxonomy" id="1720294"/>
    <lineage>
        <taxon>Bacteria</taxon>
        <taxon>Bacillati</taxon>
        <taxon>Bacillota</taxon>
        <taxon>Clostridia</taxon>
        <taxon>Lachnospirales</taxon>
        <taxon>Lachnospiraceae</taxon>
        <taxon>Eisenbergiella</taxon>
    </lineage>
</organism>
<dbReference type="EMBL" id="QVLV01000042">
    <property type="protein sequence ID" value="RGE55619.1"/>
    <property type="molecule type" value="Genomic_DNA"/>
</dbReference>
<keyword evidence="2" id="KW-1185">Reference proteome</keyword>
<name>A0A3E3HUW4_9FIRM</name>
<gene>
    <name evidence="1" type="ORF">DXC51_28665</name>
</gene>
<dbReference type="Proteomes" id="UP000260812">
    <property type="component" value="Unassembled WGS sequence"/>
</dbReference>
<evidence type="ECO:0000313" key="2">
    <source>
        <dbReference type="Proteomes" id="UP000260812"/>
    </source>
</evidence>